<dbReference type="Proteomes" id="UP000305362">
    <property type="component" value="Unassembled WGS sequence"/>
</dbReference>
<feature type="transmembrane region" description="Helical" evidence="7">
    <location>
        <begin position="105"/>
        <end position="124"/>
    </location>
</feature>
<evidence type="ECO:0000256" key="1">
    <source>
        <dbReference type="ARBA" id="ARBA00004651"/>
    </source>
</evidence>
<accession>A0AB74K7T7</accession>
<evidence type="ECO:0000313" key="10">
    <source>
        <dbReference type="Proteomes" id="UP000305362"/>
    </source>
</evidence>
<dbReference type="PANTHER" id="PTHR48020">
    <property type="entry name" value="PROTON MYO-INOSITOL COTRANSPORTER"/>
    <property type="match status" value="1"/>
</dbReference>
<dbReference type="GO" id="GO:0005886">
    <property type="term" value="C:plasma membrane"/>
    <property type="evidence" value="ECO:0007669"/>
    <property type="project" value="UniProtKB-SubCell"/>
</dbReference>
<dbReference type="EMBL" id="SPRV01000127">
    <property type="protein sequence ID" value="TIC57260.1"/>
    <property type="molecule type" value="Genomic_DNA"/>
</dbReference>
<dbReference type="GO" id="GO:0022857">
    <property type="term" value="F:transmembrane transporter activity"/>
    <property type="evidence" value="ECO:0007669"/>
    <property type="project" value="InterPro"/>
</dbReference>
<feature type="domain" description="Major facilitator superfamily (MFS) profile" evidence="8">
    <location>
        <begin position="61"/>
        <end position="134"/>
    </location>
</feature>
<comment type="subcellular location">
    <subcellularLocation>
        <location evidence="1">Cell membrane</location>
        <topology evidence="1">Multi-pass membrane protein</topology>
    </subcellularLocation>
</comment>
<evidence type="ECO:0000256" key="3">
    <source>
        <dbReference type="ARBA" id="ARBA00022475"/>
    </source>
</evidence>
<dbReference type="SUPFAM" id="SSF103473">
    <property type="entry name" value="MFS general substrate transporter"/>
    <property type="match status" value="1"/>
</dbReference>
<dbReference type="Gene3D" id="1.20.1250.20">
    <property type="entry name" value="MFS general substrate transporter like domains"/>
    <property type="match status" value="1"/>
</dbReference>
<keyword evidence="2" id="KW-0813">Transport</keyword>
<dbReference type="InterPro" id="IPR020846">
    <property type="entry name" value="MFS_dom"/>
</dbReference>
<dbReference type="PANTHER" id="PTHR48020:SF12">
    <property type="entry name" value="PROTON MYO-INOSITOL COTRANSPORTER"/>
    <property type="match status" value="1"/>
</dbReference>
<sequence length="134" mass="14731">MTKKFTLEDKKRFNGAIEHVEDINSNANAKSAFVDVDEKLLISEGEDKIDIDYIDHPVYSIRMLNSSCCWIYGYETGIIGSITVAVGMDLGVDINQSENSDKKEVITAMTGAGAFICSIFAGALSDKIGRKWVL</sequence>
<dbReference type="AlphaFoldDB" id="A0AB74K7T7"/>
<comment type="caution">
    <text evidence="9">The sequence shown here is derived from an EMBL/GenBank/DDBJ whole genome shotgun (WGS) entry which is preliminary data.</text>
</comment>
<evidence type="ECO:0000259" key="8">
    <source>
        <dbReference type="PROSITE" id="PS50850"/>
    </source>
</evidence>
<name>A0AB74K7T7_9BASI</name>
<gene>
    <name evidence="9" type="ORF">E3Q03_04455</name>
</gene>
<evidence type="ECO:0000256" key="4">
    <source>
        <dbReference type="ARBA" id="ARBA00022692"/>
    </source>
</evidence>
<protein>
    <recommendedName>
        <fullName evidence="8">Major facilitator superfamily (MFS) profile domain-containing protein</fullName>
    </recommendedName>
</protein>
<reference evidence="9 10" key="1">
    <citation type="submission" date="2019-03" db="EMBL/GenBank/DDBJ databases">
        <title>Sequencing 25 genomes of Wallemia mellicola.</title>
        <authorList>
            <person name="Gostincar C."/>
        </authorList>
    </citation>
    <scope>NUCLEOTIDE SEQUENCE [LARGE SCALE GENOMIC DNA]</scope>
    <source>
        <strain evidence="9 10">EXF-1277</strain>
    </source>
</reference>
<dbReference type="PROSITE" id="PS50850">
    <property type="entry name" value="MFS"/>
    <property type="match status" value="1"/>
</dbReference>
<keyword evidence="5 7" id="KW-1133">Transmembrane helix</keyword>
<keyword evidence="6 7" id="KW-0472">Membrane</keyword>
<evidence type="ECO:0000256" key="6">
    <source>
        <dbReference type="ARBA" id="ARBA00023136"/>
    </source>
</evidence>
<dbReference type="Pfam" id="PF00083">
    <property type="entry name" value="Sugar_tr"/>
    <property type="match status" value="1"/>
</dbReference>
<dbReference type="InterPro" id="IPR036259">
    <property type="entry name" value="MFS_trans_sf"/>
</dbReference>
<proteinExistence type="predicted"/>
<evidence type="ECO:0000256" key="5">
    <source>
        <dbReference type="ARBA" id="ARBA00022989"/>
    </source>
</evidence>
<evidence type="ECO:0000256" key="7">
    <source>
        <dbReference type="SAM" id="Phobius"/>
    </source>
</evidence>
<dbReference type="InterPro" id="IPR050814">
    <property type="entry name" value="Myo-inositol_Transporter"/>
</dbReference>
<evidence type="ECO:0000313" key="9">
    <source>
        <dbReference type="EMBL" id="TIC57260.1"/>
    </source>
</evidence>
<dbReference type="InterPro" id="IPR005828">
    <property type="entry name" value="MFS_sugar_transport-like"/>
</dbReference>
<feature type="non-terminal residue" evidence="9">
    <location>
        <position position="134"/>
    </location>
</feature>
<evidence type="ECO:0000256" key="2">
    <source>
        <dbReference type="ARBA" id="ARBA00022448"/>
    </source>
</evidence>
<keyword evidence="4 7" id="KW-0812">Transmembrane</keyword>
<keyword evidence="3" id="KW-1003">Cell membrane</keyword>
<organism evidence="9 10">
    <name type="scientific">Wallemia mellicola</name>
    <dbReference type="NCBI Taxonomy" id="1708541"/>
    <lineage>
        <taxon>Eukaryota</taxon>
        <taxon>Fungi</taxon>
        <taxon>Dikarya</taxon>
        <taxon>Basidiomycota</taxon>
        <taxon>Wallemiomycotina</taxon>
        <taxon>Wallemiomycetes</taxon>
        <taxon>Wallemiales</taxon>
        <taxon>Wallemiaceae</taxon>
        <taxon>Wallemia</taxon>
    </lineage>
</organism>